<feature type="domain" description="Transposase Helix-turn-helix" evidence="2">
    <location>
        <begin position="120"/>
        <end position="147"/>
    </location>
</feature>
<name>A0AAV2MIA7_KNICA</name>
<organism evidence="3 4">
    <name type="scientific">Knipowitschia caucasica</name>
    <name type="common">Caucasian dwarf goby</name>
    <name type="synonym">Pomatoschistus caucasicus</name>
    <dbReference type="NCBI Taxonomy" id="637954"/>
    <lineage>
        <taxon>Eukaryota</taxon>
        <taxon>Metazoa</taxon>
        <taxon>Chordata</taxon>
        <taxon>Craniata</taxon>
        <taxon>Vertebrata</taxon>
        <taxon>Euteleostomi</taxon>
        <taxon>Actinopterygii</taxon>
        <taxon>Neopterygii</taxon>
        <taxon>Teleostei</taxon>
        <taxon>Neoteleostei</taxon>
        <taxon>Acanthomorphata</taxon>
        <taxon>Gobiaria</taxon>
        <taxon>Gobiiformes</taxon>
        <taxon>Gobioidei</taxon>
        <taxon>Gobiidae</taxon>
        <taxon>Gobiinae</taxon>
        <taxon>Knipowitschia</taxon>
    </lineage>
</organism>
<dbReference type="PANTHER" id="PTHR23080">
    <property type="entry name" value="THAP DOMAIN PROTEIN"/>
    <property type="match status" value="1"/>
</dbReference>
<evidence type="ECO:0000259" key="2">
    <source>
        <dbReference type="Pfam" id="PF13613"/>
    </source>
</evidence>
<evidence type="ECO:0000256" key="1">
    <source>
        <dbReference type="SAM" id="MobiDB-lite"/>
    </source>
</evidence>
<gene>
    <name evidence="3" type="ORF">KC01_LOCUS39178</name>
</gene>
<protein>
    <recommendedName>
        <fullName evidence="2">Transposase Helix-turn-helix domain-containing protein</fullName>
    </recommendedName>
</protein>
<dbReference type="Proteomes" id="UP001497482">
    <property type="component" value="Chromosome 8"/>
</dbReference>
<dbReference type="InterPro" id="IPR027805">
    <property type="entry name" value="Transposase_HTH_dom"/>
</dbReference>
<evidence type="ECO:0000313" key="3">
    <source>
        <dbReference type="EMBL" id="CAL1612890.1"/>
    </source>
</evidence>
<dbReference type="AlphaFoldDB" id="A0AAV2MIA7"/>
<proteinExistence type="predicted"/>
<sequence length="147" mass="16774">MSSTSAMRPGPNIDETMDYEVDPDPPSVNEKTASCEQAARILLLEAENKRLAEQLLMQKESSVYFNEKCRTLQEALDKEVFTAKNLSEKQLNYFTGVRSSKLFNWIVEVVSAHQLPSFCKKLSITDKVLLILMKLRLGLQNKDLAYR</sequence>
<accession>A0AAV2MIA7</accession>
<reference evidence="3 4" key="1">
    <citation type="submission" date="2024-04" db="EMBL/GenBank/DDBJ databases">
        <authorList>
            <person name="Waldvogel A.-M."/>
            <person name="Schoenle A."/>
        </authorList>
    </citation>
    <scope>NUCLEOTIDE SEQUENCE [LARGE SCALE GENOMIC DNA]</scope>
</reference>
<keyword evidence="4" id="KW-1185">Reference proteome</keyword>
<evidence type="ECO:0000313" key="4">
    <source>
        <dbReference type="Proteomes" id="UP001497482"/>
    </source>
</evidence>
<dbReference type="Pfam" id="PF13613">
    <property type="entry name" value="HTH_Tnp_4"/>
    <property type="match status" value="1"/>
</dbReference>
<dbReference type="EMBL" id="OZ035830">
    <property type="protein sequence ID" value="CAL1612890.1"/>
    <property type="molecule type" value="Genomic_DNA"/>
</dbReference>
<feature type="region of interest" description="Disordered" evidence="1">
    <location>
        <begin position="1"/>
        <end position="30"/>
    </location>
</feature>